<dbReference type="VEuPathDB" id="FungiDB:MELLADRAFT_59839"/>
<organism evidence="2">
    <name type="scientific">Melampsora larici-populina (strain 98AG31 / pathotype 3-4-7)</name>
    <name type="common">Poplar leaf rust fungus</name>
    <dbReference type="NCBI Taxonomy" id="747676"/>
    <lineage>
        <taxon>Eukaryota</taxon>
        <taxon>Fungi</taxon>
        <taxon>Dikarya</taxon>
        <taxon>Basidiomycota</taxon>
        <taxon>Pucciniomycotina</taxon>
        <taxon>Pucciniomycetes</taxon>
        <taxon>Pucciniales</taxon>
        <taxon>Melampsoraceae</taxon>
        <taxon>Melampsora</taxon>
    </lineage>
</organism>
<dbReference type="RefSeq" id="XP_007405847.1">
    <property type="nucleotide sequence ID" value="XM_007405785.1"/>
</dbReference>
<protein>
    <submittedName>
        <fullName evidence="1">Uncharacterized protein</fullName>
    </submittedName>
</protein>
<dbReference type="HOGENOM" id="CLU_1603092_0_0_1"/>
<dbReference type="Proteomes" id="UP000001072">
    <property type="component" value="Unassembled WGS sequence"/>
</dbReference>
<reference evidence="2" key="1">
    <citation type="journal article" date="2011" name="Proc. Natl. Acad. Sci. U.S.A.">
        <title>Obligate biotrophy features unraveled by the genomic analysis of rust fungi.</title>
        <authorList>
            <person name="Duplessis S."/>
            <person name="Cuomo C.A."/>
            <person name="Lin Y.-C."/>
            <person name="Aerts A."/>
            <person name="Tisserant E."/>
            <person name="Veneault-Fourrey C."/>
            <person name="Joly D.L."/>
            <person name="Hacquard S."/>
            <person name="Amselem J."/>
            <person name="Cantarel B.L."/>
            <person name="Chiu R."/>
            <person name="Coutinho P.M."/>
            <person name="Feau N."/>
            <person name="Field M."/>
            <person name="Frey P."/>
            <person name="Gelhaye E."/>
            <person name="Goldberg J."/>
            <person name="Grabherr M.G."/>
            <person name="Kodira C.D."/>
            <person name="Kohler A."/>
            <person name="Kuees U."/>
            <person name="Lindquist E.A."/>
            <person name="Lucas S.M."/>
            <person name="Mago R."/>
            <person name="Mauceli E."/>
            <person name="Morin E."/>
            <person name="Murat C."/>
            <person name="Pangilinan J.L."/>
            <person name="Park R."/>
            <person name="Pearson M."/>
            <person name="Quesneville H."/>
            <person name="Rouhier N."/>
            <person name="Sakthikumar S."/>
            <person name="Salamov A.A."/>
            <person name="Schmutz J."/>
            <person name="Selles B."/>
            <person name="Shapiro H."/>
            <person name="Tanguay P."/>
            <person name="Tuskan G.A."/>
            <person name="Henrissat B."/>
            <person name="Van de Peer Y."/>
            <person name="Rouze P."/>
            <person name="Ellis J.G."/>
            <person name="Dodds P.N."/>
            <person name="Schein J.E."/>
            <person name="Zhong S."/>
            <person name="Hamelin R.C."/>
            <person name="Grigoriev I.V."/>
            <person name="Szabo L.J."/>
            <person name="Martin F."/>
        </authorList>
    </citation>
    <scope>NUCLEOTIDE SEQUENCE [LARGE SCALE GENOMIC DNA]</scope>
    <source>
        <strain evidence="2">98AG31 / pathotype 3-4-7</strain>
    </source>
</reference>
<accession>F4R8Z3</accession>
<dbReference type="InParanoid" id="F4R8Z3"/>
<evidence type="ECO:0000313" key="2">
    <source>
        <dbReference type="Proteomes" id="UP000001072"/>
    </source>
</evidence>
<keyword evidence="2" id="KW-1185">Reference proteome</keyword>
<dbReference type="KEGG" id="mlr:MELLADRAFT_59839"/>
<dbReference type="GeneID" id="18929432"/>
<dbReference type="AlphaFoldDB" id="F4R8Z3"/>
<name>F4R8Z3_MELLP</name>
<dbReference type="EMBL" id="GL883093">
    <property type="protein sequence ID" value="EGG11245.1"/>
    <property type="molecule type" value="Genomic_DNA"/>
</dbReference>
<evidence type="ECO:0000313" key="1">
    <source>
        <dbReference type="EMBL" id="EGG11245.1"/>
    </source>
</evidence>
<gene>
    <name evidence="1" type="ORF">MELLADRAFT_59839</name>
</gene>
<proteinExistence type="predicted"/>
<sequence>MECMHGCSGFTTPESFNIELLQALLKKLINRKPLAAQPCFQIEGTPLNQYLCILAYTAHAPEGAILHAWETRSVDVFQNLTYELVEKDLPTASFKVNVLEYDPTGKSLRRYFMMDRFKTESIEAQGWWEIKVDKDSKQGLKVQPIREFQFPASLVRGILARKMAQS</sequence>